<evidence type="ECO:0000256" key="5">
    <source>
        <dbReference type="ARBA" id="ARBA00022960"/>
    </source>
</evidence>
<reference evidence="14" key="1">
    <citation type="submission" date="2017-09" db="EMBL/GenBank/DDBJ databases">
        <title>Depth-based differentiation of microbial function through sediment-hosted aquifers and enrichment of novel symbionts in the deep terrestrial subsurface.</title>
        <authorList>
            <person name="Probst A.J."/>
            <person name="Ladd B."/>
            <person name="Jarett J.K."/>
            <person name="Geller-Mcgrath D.E."/>
            <person name="Sieber C.M.K."/>
            <person name="Emerson J.B."/>
            <person name="Anantharaman K."/>
            <person name="Thomas B.C."/>
            <person name="Malmstrom R."/>
            <person name="Stieglmeier M."/>
            <person name="Klingl A."/>
            <person name="Woyke T."/>
            <person name="Ryan C.M."/>
            <person name="Banfield J.F."/>
        </authorList>
    </citation>
    <scope>NUCLEOTIDE SEQUENCE [LARGE SCALE GENOMIC DNA]</scope>
</reference>
<evidence type="ECO:0000256" key="7">
    <source>
        <dbReference type="ARBA" id="ARBA00022989"/>
    </source>
</evidence>
<comment type="caution">
    <text evidence="13">The sequence shown here is derived from an EMBL/GenBank/DDBJ whole genome shotgun (WGS) entry which is preliminary data.</text>
</comment>
<dbReference type="PANTHER" id="PTHR30627">
    <property type="entry name" value="PEPTIDOGLYCAN D,D-TRANSPEPTIDASE"/>
    <property type="match status" value="1"/>
</dbReference>
<dbReference type="Pfam" id="PF03717">
    <property type="entry name" value="PBP_dimer"/>
    <property type="match status" value="1"/>
</dbReference>
<organism evidence="13 14">
    <name type="scientific">bacterium (Candidatus Gribaldobacteria) CG07_land_8_20_14_0_80_33_18</name>
    <dbReference type="NCBI Taxonomy" id="2014272"/>
    <lineage>
        <taxon>Bacteria</taxon>
        <taxon>Candidatus Gribaldobacteria</taxon>
    </lineage>
</organism>
<dbReference type="InterPro" id="IPR005311">
    <property type="entry name" value="PBP_dimer"/>
</dbReference>
<evidence type="ECO:0000256" key="1">
    <source>
        <dbReference type="ARBA" id="ARBA00004167"/>
    </source>
</evidence>
<accession>A0A2M6Z491</accession>
<dbReference type="PANTHER" id="PTHR30627:SF2">
    <property type="entry name" value="PEPTIDOGLYCAN D,D-TRANSPEPTIDASE MRDA"/>
    <property type="match status" value="1"/>
</dbReference>
<keyword evidence="3" id="KW-1003">Cell membrane</keyword>
<dbReference type="InterPro" id="IPR036138">
    <property type="entry name" value="PBP_dimer_sf"/>
</dbReference>
<dbReference type="Gene3D" id="3.40.710.10">
    <property type="entry name" value="DD-peptidase/beta-lactamase superfamily"/>
    <property type="match status" value="1"/>
</dbReference>
<comment type="subcellular location">
    <subcellularLocation>
        <location evidence="2">Cell membrane</location>
    </subcellularLocation>
    <subcellularLocation>
        <location evidence="1">Membrane</location>
        <topology evidence="1">Single-pass membrane protein</topology>
    </subcellularLocation>
</comment>
<keyword evidence="8 10" id="KW-0472">Membrane</keyword>
<evidence type="ECO:0000259" key="12">
    <source>
        <dbReference type="Pfam" id="PF03717"/>
    </source>
</evidence>
<dbReference type="SUPFAM" id="SSF56601">
    <property type="entry name" value="beta-lactamase/transpeptidase-like"/>
    <property type="match status" value="1"/>
</dbReference>
<evidence type="ECO:0000256" key="2">
    <source>
        <dbReference type="ARBA" id="ARBA00004236"/>
    </source>
</evidence>
<dbReference type="InterPro" id="IPR050515">
    <property type="entry name" value="Beta-lactam/transpept"/>
</dbReference>
<dbReference type="Gene3D" id="3.90.1310.10">
    <property type="entry name" value="Penicillin-binding protein 2a (Domain 2)"/>
    <property type="match status" value="1"/>
</dbReference>
<dbReference type="AlphaFoldDB" id="A0A2M6Z491"/>
<dbReference type="GO" id="GO:0009252">
    <property type="term" value="P:peptidoglycan biosynthetic process"/>
    <property type="evidence" value="ECO:0007669"/>
    <property type="project" value="UniProtKB-KW"/>
</dbReference>
<gene>
    <name evidence="13" type="ORF">COS93_00465</name>
</gene>
<keyword evidence="4 10" id="KW-0812">Transmembrane</keyword>
<evidence type="ECO:0000256" key="4">
    <source>
        <dbReference type="ARBA" id="ARBA00022692"/>
    </source>
</evidence>
<keyword evidence="6" id="KW-0573">Peptidoglycan synthesis</keyword>
<evidence type="ECO:0000313" key="13">
    <source>
        <dbReference type="EMBL" id="PIU47206.1"/>
    </source>
</evidence>
<dbReference type="EMBL" id="PEWP01000010">
    <property type="protein sequence ID" value="PIU47206.1"/>
    <property type="molecule type" value="Genomic_DNA"/>
</dbReference>
<dbReference type="InterPro" id="IPR001460">
    <property type="entry name" value="PCN-bd_Tpept"/>
</dbReference>
<evidence type="ECO:0000256" key="9">
    <source>
        <dbReference type="ARBA" id="ARBA00023316"/>
    </source>
</evidence>
<evidence type="ECO:0000256" key="8">
    <source>
        <dbReference type="ARBA" id="ARBA00023136"/>
    </source>
</evidence>
<feature type="domain" description="Penicillin-binding protein transpeptidase" evidence="11">
    <location>
        <begin position="271"/>
        <end position="636"/>
    </location>
</feature>
<feature type="transmembrane region" description="Helical" evidence="10">
    <location>
        <begin position="49"/>
        <end position="67"/>
    </location>
</feature>
<dbReference type="SUPFAM" id="SSF56519">
    <property type="entry name" value="Penicillin binding protein dimerisation domain"/>
    <property type="match status" value="1"/>
</dbReference>
<evidence type="ECO:0000259" key="11">
    <source>
        <dbReference type="Pfam" id="PF00905"/>
    </source>
</evidence>
<protein>
    <recommendedName>
        <fullName evidence="15">Penicillin-binding protein 2</fullName>
    </recommendedName>
</protein>
<evidence type="ECO:0008006" key="15">
    <source>
        <dbReference type="Google" id="ProtNLM"/>
    </source>
</evidence>
<evidence type="ECO:0000313" key="14">
    <source>
        <dbReference type="Proteomes" id="UP000228777"/>
    </source>
</evidence>
<dbReference type="GO" id="GO:0005886">
    <property type="term" value="C:plasma membrane"/>
    <property type="evidence" value="ECO:0007669"/>
    <property type="project" value="UniProtKB-SubCell"/>
</dbReference>
<dbReference type="InterPro" id="IPR012338">
    <property type="entry name" value="Beta-lactam/transpept-like"/>
</dbReference>
<evidence type="ECO:0000256" key="3">
    <source>
        <dbReference type="ARBA" id="ARBA00022475"/>
    </source>
</evidence>
<feature type="domain" description="Penicillin-binding protein dimerisation" evidence="12">
    <location>
        <begin position="95"/>
        <end position="231"/>
    </location>
</feature>
<dbReference type="GO" id="GO:0071555">
    <property type="term" value="P:cell wall organization"/>
    <property type="evidence" value="ECO:0007669"/>
    <property type="project" value="UniProtKB-KW"/>
</dbReference>
<keyword evidence="7 10" id="KW-1133">Transmembrane helix</keyword>
<keyword evidence="9" id="KW-0961">Cell wall biogenesis/degradation</keyword>
<sequence length="642" mass="73309">MKNFMNKKNKRENSEIEMEEVFLDNLLKKREEALEISDKKLEIPLARKIFSFFLFFSFILIVILWFFSFKYQIIEGKEYLKLAEKNKFVILKLSTNRGVIYDRNFKQLVKNEMSFDLVFEPDKLPKEKSKRDEIVKQISSLLGRDFINDKEEVIKNVSSEFVIFFESNKEQFPGFSIQQRNTREYEKIQSLAHLLGYLGKEGVEKIYDDVLKENKGEIEIEKDVYGKEIKRNIVEYPQSGKSIVLSIDTDLQKKAEESLERILERLGSRSGAIVAMNPQTGEILASVSLPSYDNNLFAKGISEDELNKLNSNLLSPQLNRVIAGAYQIGSSIKPFIGYAALEEKIIIEKTTLYCPLELCLKNIYSGEKECFSDWTFHGFTDIKRAIAESINPFFYMIGGGYTASEFSEPALPRKFKGLGIEKIKEYLNLFGFGEKTNIDLPGEIEGRIPDAVWKENYFKNRSKAERIWYLGDTYNLSIGQGYLLISPLQLVSAYAAIANNGTLYQPKIINKIIDEQKNLIKEIPPEIRTCLRQNLDSSLCSEIKKTNFINSENLQIIKEGMRQAVTSPSGSSYLLNSLPVSAAAKTGTAQTQVSNIYNNWVTVFAPYENPQIVLTVLVEDVSGIQAAALPVAKEILEWYFTK</sequence>
<evidence type="ECO:0000256" key="10">
    <source>
        <dbReference type="SAM" id="Phobius"/>
    </source>
</evidence>
<dbReference type="Pfam" id="PF00905">
    <property type="entry name" value="Transpeptidase"/>
    <property type="match status" value="1"/>
</dbReference>
<keyword evidence="5" id="KW-0133">Cell shape</keyword>
<dbReference type="Proteomes" id="UP000228777">
    <property type="component" value="Unassembled WGS sequence"/>
</dbReference>
<evidence type="ECO:0000256" key="6">
    <source>
        <dbReference type="ARBA" id="ARBA00022984"/>
    </source>
</evidence>
<name>A0A2M6Z491_9BACT</name>
<dbReference type="GO" id="GO:0008658">
    <property type="term" value="F:penicillin binding"/>
    <property type="evidence" value="ECO:0007669"/>
    <property type="project" value="InterPro"/>
</dbReference>
<dbReference type="GO" id="GO:0071972">
    <property type="term" value="F:peptidoglycan L,D-transpeptidase activity"/>
    <property type="evidence" value="ECO:0007669"/>
    <property type="project" value="TreeGrafter"/>
</dbReference>
<proteinExistence type="predicted"/>
<dbReference type="GO" id="GO:0008360">
    <property type="term" value="P:regulation of cell shape"/>
    <property type="evidence" value="ECO:0007669"/>
    <property type="project" value="UniProtKB-KW"/>
</dbReference>